<proteinExistence type="predicted"/>
<accession>A0A9W4UNM6</accession>
<reference evidence="2" key="1">
    <citation type="submission" date="2023-01" db="EMBL/GenBank/DDBJ databases">
        <authorList>
            <person name="Van Ghelder C."/>
            <person name="Rancurel C."/>
        </authorList>
    </citation>
    <scope>NUCLEOTIDE SEQUENCE</scope>
    <source>
        <strain evidence="2">CNCM I-4278</strain>
    </source>
</reference>
<evidence type="ECO:0000313" key="2">
    <source>
        <dbReference type="EMBL" id="CAI6339315.1"/>
    </source>
</evidence>
<evidence type="ECO:0000259" key="1">
    <source>
        <dbReference type="Pfam" id="PF06985"/>
    </source>
</evidence>
<sequence>MDSWNSEVARDLYAPLQGVLPIRLLEISPGSASESLHCRLIPTTIEAAQGQFEATSYTWGSPVDPCTIDCNGYPLKIQQNAYYMLMHLRQRDQLRTVWIDAICINQGDIPERSSQVSAMHLVYSFAKSVVIWLGPSDESSRIAMRFAARLDAPKFQREYEHHNRTSLEIVEEIPRKTYIFDPEANPDIGLSREIITSSVNFISRPWFGRVWVLQEAAGCRETQVQCGKDEIEWNQLFSLAWIMRSESPGRLPPYLPDTFPIVQRKAFAILKMHDIRSYRFPPSERVSHFRKDFSTILSSAHLHEATDPRDKIYSAMNLSIARDRIMDTKLFFHREEHSGVTGYANWGLKVDYTIPWEILYAEVSLELYKRGYVSFVADSGRNRQPAGWELPSWMVDFREQPSNTEIAESADWKAGGRCRSPNPIPNARNAVKFGFLPKAHRRVIDVSHMSKEFKTCKKSLMRCLDSFIGLQSLMRDEIVWTGEVSSDIKESDPRSNKESKSQCILRFISQESDQAMSAPTRIKGHYMTGEPVLSAYKMAIILGMDHMSDRVDEEFVRGNWDAFISWLKLPATDEDNETTTEQSLPPYELASAASSVWFDTRFAITTHGYFCLVPALTRPGDTVVIIRGHHLPLVLRPYVSPNRKIPIVTEYFESIGSAYVHGMMDNEAKCIVDEFGYKENMTDVRRQKLEDARAMEGDVWGELGFGDYSAVLETIGPSWVNIV</sequence>
<organism evidence="2 3">
    <name type="scientific">Periconia digitata</name>
    <dbReference type="NCBI Taxonomy" id="1303443"/>
    <lineage>
        <taxon>Eukaryota</taxon>
        <taxon>Fungi</taxon>
        <taxon>Dikarya</taxon>
        <taxon>Ascomycota</taxon>
        <taxon>Pezizomycotina</taxon>
        <taxon>Dothideomycetes</taxon>
        <taxon>Pleosporomycetidae</taxon>
        <taxon>Pleosporales</taxon>
        <taxon>Massarineae</taxon>
        <taxon>Periconiaceae</taxon>
        <taxon>Periconia</taxon>
    </lineage>
</organism>
<dbReference type="Proteomes" id="UP001152607">
    <property type="component" value="Unassembled WGS sequence"/>
</dbReference>
<dbReference type="Pfam" id="PF26639">
    <property type="entry name" value="Het-6_barrel"/>
    <property type="match status" value="1"/>
</dbReference>
<gene>
    <name evidence="2" type="ORF">PDIGIT_LOCUS12469</name>
</gene>
<dbReference type="PANTHER" id="PTHR24148:SF64">
    <property type="entry name" value="HETEROKARYON INCOMPATIBILITY DOMAIN-CONTAINING PROTEIN"/>
    <property type="match status" value="1"/>
</dbReference>
<name>A0A9W4UNM6_9PLEO</name>
<dbReference type="InterPro" id="IPR052895">
    <property type="entry name" value="HetReg/Transcr_Mod"/>
</dbReference>
<protein>
    <recommendedName>
        <fullName evidence="1">Heterokaryon incompatibility domain-containing protein</fullName>
    </recommendedName>
</protein>
<dbReference type="InterPro" id="IPR010730">
    <property type="entry name" value="HET"/>
</dbReference>
<evidence type="ECO:0000313" key="3">
    <source>
        <dbReference type="Proteomes" id="UP001152607"/>
    </source>
</evidence>
<dbReference type="Pfam" id="PF06985">
    <property type="entry name" value="HET"/>
    <property type="match status" value="1"/>
</dbReference>
<comment type="caution">
    <text evidence="2">The sequence shown here is derived from an EMBL/GenBank/DDBJ whole genome shotgun (WGS) entry which is preliminary data.</text>
</comment>
<dbReference type="OrthoDB" id="2157530at2759"/>
<dbReference type="EMBL" id="CAOQHR010000009">
    <property type="protein sequence ID" value="CAI6339315.1"/>
    <property type="molecule type" value="Genomic_DNA"/>
</dbReference>
<dbReference type="AlphaFoldDB" id="A0A9W4UNM6"/>
<feature type="domain" description="Heterokaryon incompatibility" evidence="1">
    <location>
        <begin position="52"/>
        <end position="215"/>
    </location>
</feature>
<dbReference type="PANTHER" id="PTHR24148">
    <property type="entry name" value="ANKYRIN REPEAT DOMAIN-CONTAINING PROTEIN 39 HOMOLOG-RELATED"/>
    <property type="match status" value="1"/>
</dbReference>
<keyword evidence="3" id="KW-1185">Reference proteome</keyword>